<gene>
    <name evidence="10" type="primary">yadB</name>
    <name evidence="7" type="synonym">gluQ</name>
    <name evidence="10" type="ORF">GCM10017161_37680</name>
</gene>
<protein>
    <recommendedName>
        <fullName evidence="7">Glutamyl-Q tRNA(Asp) synthetase</fullName>
        <shortName evidence="7">Glu-Q-RSs</shortName>
        <ecNumber evidence="7">6.1.1.-</ecNumber>
    </recommendedName>
</protein>
<dbReference type="InterPro" id="IPR014729">
    <property type="entry name" value="Rossmann-like_a/b/a_fold"/>
</dbReference>
<feature type="binding site" evidence="7">
    <location>
        <position position="110"/>
    </location>
    <ligand>
        <name>Zn(2+)</name>
        <dbReference type="ChEBI" id="CHEBI:29105"/>
    </ligand>
</feature>
<keyword evidence="6 7" id="KW-0030">Aminoacyl-tRNA synthetase</keyword>
<dbReference type="SUPFAM" id="SSF52374">
    <property type="entry name" value="Nucleotidylyl transferase"/>
    <property type="match status" value="1"/>
</dbReference>
<keyword evidence="2 7" id="KW-0479">Metal-binding</keyword>
<dbReference type="EMBL" id="BNCK01000010">
    <property type="protein sequence ID" value="GHG04573.1"/>
    <property type="molecule type" value="Genomic_DNA"/>
</dbReference>
<comment type="similarity">
    <text evidence="7">Belongs to the class-I aminoacyl-tRNA synthetase family. GluQ subfamily.</text>
</comment>
<keyword evidence="3 7" id="KW-0547">Nucleotide-binding</keyword>
<keyword evidence="1 7" id="KW-0436">Ligase</keyword>
<keyword evidence="8" id="KW-0648">Protein biosynthesis</keyword>
<sequence>MIDIAIQRPPVSYRGRFAPSPSGLLHFGSLITALASYLDAKSQSGEWLVRIEDIDPPREMEGASQLILDTLFDFGLHWDGDVVYQSQQTKQYQDVLNQLLASNSAYTCQCTRAQIKALGGIYQGHCRDLNLPFINSALRVKNLLKINQFNDLIQGTSSGDKNLAAEDFIVLRRDGLFAYQLAVVIDDIAQGITHVIRGCDLLEPTVRQLTFIQQLGYQVPQYGHVPLAVTDQGYKLSKQNKAPAVDRKNPQKALFSALQFLGQQPPKSLVLSSLEELLTWAVSHWDINKVPKQQEIMIV</sequence>
<dbReference type="GO" id="GO:0006400">
    <property type="term" value="P:tRNA modification"/>
    <property type="evidence" value="ECO:0007669"/>
    <property type="project" value="InterPro"/>
</dbReference>
<feature type="binding site" evidence="7">
    <location>
        <begin position="16"/>
        <end position="20"/>
    </location>
    <ligand>
        <name>L-glutamate</name>
        <dbReference type="ChEBI" id="CHEBI:29985"/>
    </ligand>
</feature>
<feature type="binding site" evidence="7">
    <location>
        <position position="126"/>
    </location>
    <ligand>
        <name>Zn(2+)</name>
        <dbReference type="ChEBI" id="CHEBI:29105"/>
    </ligand>
</feature>
<dbReference type="NCBIfam" id="TIGR03838">
    <property type="entry name" value="queuosine_YadB"/>
    <property type="match status" value="1"/>
</dbReference>
<dbReference type="PRINTS" id="PR00987">
    <property type="entry name" value="TRNASYNTHGLU"/>
</dbReference>
<keyword evidence="11" id="KW-1185">Reference proteome</keyword>
<feature type="binding site" evidence="7">
    <location>
        <position position="238"/>
    </location>
    <ligand>
        <name>ATP</name>
        <dbReference type="ChEBI" id="CHEBI:30616"/>
    </ligand>
</feature>
<keyword evidence="4 7" id="KW-0862">Zinc</keyword>
<reference evidence="10" key="2">
    <citation type="submission" date="2020-09" db="EMBL/GenBank/DDBJ databases">
        <authorList>
            <person name="Sun Q."/>
            <person name="Kim S."/>
        </authorList>
    </citation>
    <scope>NUCLEOTIDE SEQUENCE</scope>
    <source>
        <strain evidence="10">KCTC 42731</strain>
    </source>
</reference>
<comment type="caution">
    <text evidence="10">The sequence shown here is derived from an EMBL/GenBank/DDBJ whole genome shotgun (WGS) entry which is preliminary data.</text>
</comment>
<dbReference type="Pfam" id="PF00749">
    <property type="entry name" value="tRNA-synt_1c"/>
    <property type="match status" value="1"/>
</dbReference>
<dbReference type="NCBIfam" id="NF004314">
    <property type="entry name" value="PRK05710.1-3"/>
    <property type="match status" value="1"/>
</dbReference>
<dbReference type="PANTHER" id="PTHR43311:SF1">
    <property type="entry name" value="GLUTAMYL-Q TRNA(ASP) SYNTHETASE"/>
    <property type="match status" value="1"/>
</dbReference>
<dbReference type="RefSeq" id="WP_189773888.1">
    <property type="nucleotide sequence ID" value="NZ_BNCK01000010.1"/>
</dbReference>
<dbReference type="Proteomes" id="UP000623842">
    <property type="component" value="Unassembled WGS sequence"/>
</dbReference>
<evidence type="ECO:0000313" key="11">
    <source>
        <dbReference type="Proteomes" id="UP000623842"/>
    </source>
</evidence>
<feature type="binding site" evidence="7">
    <location>
        <position position="179"/>
    </location>
    <ligand>
        <name>L-glutamate</name>
        <dbReference type="ChEBI" id="CHEBI:29985"/>
    </ligand>
</feature>
<accession>A0A919EP86</accession>
<dbReference type="AlphaFoldDB" id="A0A919EP86"/>
<evidence type="ECO:0000256" key="4">
    <source>
        <dbReference type="ARBA" id="ARBA00022833"/>
    </source>
</evidence>
<dbReference type="GO" id="GO:0008270">
    <property type="term" value="F:zinc ion binding"/>
    <property type="evidence" value="ECO:0007669"/>
    <property type="project" value="UniProtKB-UniRule"/>
</dbReference>
<evidence type="ECO:0000256" key="2">
    <source>
        <dbReference type="ARBA" id="ARBA00022723"/>
    </source>
</evidence>
<evidence type="ECO:0000313" key="10">
    <source>
        <dbReference type="EMBL" id="GHG04573.1"/>
    </source>
</evidence>
<dbReference type="Gene3D" id="3.40.50.620">
    <property type="entry name" value="HUPs"/>
    <property type="match status" value="1"/>
</dbReference>
<dbReference type="InterPro" id="IPR022380">
    <property type="entry name" value="Glu-Q_tRNA(Asp)_Synthase"/>
</dbReference>
<organism evidence="10 11">
    <name type="scientific">Thalassotalea marina</name>
    <dbReference type="NCBI Taxonomy" id="1673741"/>
    <lineage>
        <taxon>Bacteria</taxon>
        <taxon>Pseudomonadati</taxon>
        <taxon>Pseudomonadota</taxon>
        <taxon>Gammaproteobacteria</taxon>
        <taxon>Alteromonadales</taxon>
        <taxon>Colwelliaceae</taxon>
        <taxon>Thalassotalea</taxon>
    </lineage>
</organism>
<dbReference type="EC" id="6.1.1.-" evidence="7"/>
<dbReference type="FunFam" id="3.40.50.620:FF:000093">
    <property type="entry name" value="Glutamyl-Q tRNA(Asp) synthetase"/>
    <property type="match status" value="1"/>
</dbReference>
<feature type="domain" description="Glutamyl/glutaminyl-tRNA synthetase class Ib catalytic" evidence="9">
    <location>
        <begin position="14"/>
        <end position="277"/>
    </location>
</feature>
<dbReference type="HAMAP" id="MF_01428">
    <property type="entry name" value="Glu_Q_tRNA_synth"/>
    <property type="match status" value="1"/>
</dbReference>
<evidence type="ECO:0000256" key="8">
    <source>
        <dbReference type="RuleBase" id="RU363037"/>
    </source>
</evidence>
<proteinExistence type="inferred from homology"/>
<dbReference type="PANTHER" id="PTHR43311">
    <property type="entry name" value="GLUTAMATE--TRNA LIGASE"/>
    <property type="match status" value="1"/>
</dbReference>
<name>A0A919EP86_9GAMM</name>
<evidence type="ECO:0000259" key="9">
    <source>
        <dbReference type="Pfam" id="PF00749"/>
    </source>
</evidence>
<comment type="cofactor">
    <cofactor evidence="7">
        <name>Zn(2+)</name>
        <dbReference type="ChEBI" id="CHEBI:29105"/>
    </cofactor>
    <text evidence="7">Binds 1 zinc ion per subunit.</text>
</comment>
<dbReference type="InterPro" id="IPR049940">
    <property type="entry name" value="GluQ/Sye"/>
</dbReference>
<feature type="short sequence motif" description="'HIGH' region" evidence="7">
    <location>
        <begin position="19"/>
        <end position="29"/>
    </location>
</feature>
<evidence type="ECO:0000256" key="1">
    <source>
        <dbReference type="ARBA" id="ARBA00022598"/>
    </source>
</evidence>
<evidence type="ECO:0000256" key="6">
    <source>
        <dbReference type="ARBA" id="ARBA00023146"/>
    </source>
</evidence>
<dbReference type="GO" id="GO:0004818">
    <property type="term" value="F:glutamate-tRNA ligase activity"/>
    <property type="evidence" value="ECO:0007669"/>
    <property type="project" value="TreeGrafter"/>
</dbReference>
<feature type="binding site" evidence="7">
    <location>
        <position position="108"/>
    </location>
    <ligand>
        <name>Zn(2+)</name>
        <dbReference type="ChEBI" id="CHEBI:29105"/>
    </ligand>
</feature>
<dbReference type="GO" id="GO:0005829">
    <property type="term" value="C:cytosol"/>
    <property type="evidence" value="ECO:0007669"/>
    <property type="project" value="TreeGrafter"/>
</dbReference>
<dbReference type="InterPro" id="IPR000924">
    <property type="entry name" value="Glu/Gln-tRNA-synth"/>
</dbReference>
<feature type="short sequence motif" description="'KMSKS' region" evidence="7">
    <location>
        <begin position="235"/>
        <end position="239"/>
    </location>
</feature>
<comment type="function">
    <text evidence="7">Catalyzes the tRNA-independent activation of glutamate in presence of ATP and the subsequent transfer of glutamate onto a tRNA(Asp). Glutamate is transferred on the 2-amino-5-(4,5-dihydroxy-2-cyclopenten-1-yl) moiety of the queuosine in the wobble position of the QUC anticodon.</text>
</comment>
<keyword evidence="5 7" id="KW-0067">ATP-binding</keyword>
<evidence type="ECO:0000256" key="7">
    <source>
        <dbReference type="HAMAP-Rule" id="MF_01428"/>
    </source>
</evidence>
<dbReference type="InterPro" id="IPR020058">
    <property type="entry name" value="Glu/Gln-tRNA-synth_Ib_cat-dom"/>
</dbReference>
<feature type="binding site" evidence="7">
    <location>
        <position position="122"/>
    </location>
    <ligand>
        <name>Zn(2+)</name>
        <dbReference type="ChEBI" id="CHEBI:29105"/>
    </ligand>
</feature>
<evidence type="ECO:0000256" key="5">
    <source>
        <dbReference type="ARBA" id="ARBA00022840"/>
    </source>
</evidence>
<dbReference type="GO" id="GO:0005524">
    <property type="term" value="F:ATP binding"/>
    <property type="evidence" value="ECO:0007669"/>
    <property type="project" value="UniProtKB-KW"/>
</dbReference>
<reference evidence="10" key="1">
    <citation type="journal article" date="2014" name="Int. J. Syst. Evol. Microbiol.">
        <title>Complete genome sequence of Corynebacterium casei LMG S-19264T (=DSM 44701T), isolated from a smear-ripened cheese.</title>
        <authorList>
            <consortium name="US DOE Joint Genome Institute (JGI-PGF)"/>
            <person name="Walter F."/>
            <person name="Albersmeier A."/>
            <person name="Kalinowski J."/>
            <person name="Ruckert C."/>
        </authorList>
    </citation>
    <scope>NUCLEOTIDE SEQUENCE</scope>
    <source>
        <strain evidence="10">KCTC 42731</strain>
    </source>
</reference>
<dbReference type="GO" id="GO:0006424">
    <property type="term" value="P:glutamyl-tRNA aminoacylation"/>
    <property type="evidence" value="ECO:0007669"/>
    <property type="project" value="InterPro"/>
</dbReference>
<feature type="binding site" evidence="7">
    <location>
        <position position="52"/>
    </location>
    <ligand>
        <name>L-glutamate</name>
        <dbReference type="ChEBI" id="CHEBI:29985"/>
    </ligand>
</feature>
<feature type="binding site" evidence="7">
    <location>
        <position position="197"/>
    </location>
    <ligand>
        <name>L-glutamate</name>
        <dbReference type="ChEBI" id="CHEBI:29985"/>
    </ligand>
</feature>
<evidence type="ECO:0000256" key="3">
    <source>
        <dbReference type="ARBA" id="ARBA00022741"/>
    </source>
</evidence>